<dbReference type="AlphaFoldDB" id="A0A9P0F1B4"/>
<feature type="region of interest" description="Disordered" evidence="1">
    <location>
        <begin position="1"/>
        <end position="35"/>
    </location>
</feature>
<gene>
    <name evidence="2" type="ORF">BEMITA_LOCUS4027</name>
</gene>
<protein>
    <submittedName>
        <fullName evidence="2">Uncharacterized protein</fullName>
    </submittedName>
</protein>
<reference evidence="2" key="1">
    <citation type="submission" date="2021-12" db="EMBL/GenBank/DDBJ databases">
        <authorList>
            <person name="King R."/>
        </authorList>
    </citation>
    <scope>NUCLEOTIDE SEQUENCE</scope>
</reference>
<feature type="compositionally biased region" description="Basic and acidic residues" evidence="1">
    <location>
        <begin position="19"/>
        <end position="28"/>
    </location>
</feature>
<dbReference type="InterPro" id="IPR036691">
    <property type="entry name" value="Endo/exonu/phosph_ase_sf"/>
</dbReference>
<dbReference type="EMBL" id="OU963863">
    <property type="protein sequence ID" value="CAH0384731.1"/>
    <property type="molecule type" value="Genomic_DNA"/>
</dbReference>
<dbReference type="SUPFAM" id="SSF56219">
    <property type="entry name" value="DNase I-like"/>
    <property type="match status" value="1"/>
</dbReference>
<proteinExistence type="predicted"/>
<evidence type="ECO:0000313" key="2">
    <source>
        <dbReference type="EMBL" id="CAH0384731.1"/>
    </source>
</evidence>
<name>A0A9P0F1B4_BEMTA</name>
<dbReference type="Gene3D" id="3.60.10.10">
    <property type="entry name" value="Endonuclease/exonuclease/phosphatase"/>
    <property type="match status" value="1"/>
</dbReference>
<keyword evidence="3" id="KW-1185">Reference proteome</keyword>
<evidence type="ECO:0000313" key="3">
    <source>
        <dbReference type="Proteomes" id="UP001152759"/>
    </source>
</evidence>
<evidence type="ECO:0000256" key="1">
    <source>
        <dbReference type="SAM" id="MobiDB-lite"/>
    </source>
</evidence>
<dbReference type="Proteomes" id="UP001152759">
    <property type="component" value="Chromosome 2"/>
</dbReference>
<organism evidence="2 3">
    <name type="scientific">Bemisia tabaci</name>
    <name type="common">Sweetpotato whitefly</name>
    <name type="synonym">Aleurodes tabaci</name>
    <dbReference type="NCBI Taxonomy" id="7038"/>
    <lineage>
        <taxon>Eukaryota</taxon>
        <taxon>Metazoa</taxon>
        <taxon>Ecdysozoa</taxon>
        <taxon>Arthropoda</taxon>
        <taxon>Hexapoda</taxon>
        <taxon>Insecta</taxon>
        <taxon>Pterygota</taxon>
        <taxon>Neoptera</taxon>
        <taxon>Paraneoptera</taxon>
        <taxon>Hemiptera</taxon>
        <taxon>Sternorrhyncha</taxon>
        <taxon>Aleyrodoidea</taxon>
        <taxon>Aleyrodidae</taxon>
        <taxon>Aleyrodinae</taxon>
        <taxon>Bemisia</taxon>
    </lineage>
</organism>
<sequence length="166" mass="18597">MEIGSARPGGGGGPSSSTDTRETVERAPGKRTLTGKVTATTRTRVIKGLQINLNNCKEAHNKDILIMAANNKNGCKLSHDLVNREARKRGISVLVLSEANEFKTNNKLWTRDKEKRLAMRICDTKLGQCMRSSSFNGFVRMDFRRITIFGCYFPPSLTDEEYNRVL</sequence>
<accession>A0A9P0F1B4</accession>